<dbReference type="InterPro" id="IPR014718">
    <property type="entry name" value="GH-type_carb-bd"/>
</dbReference>
<keyword evidence="2" id="KW-1185">Reference proteome</keyword>
<dbReference type="GO" id="GO:0030246">
    <property type="term" value="F:carbohydrate binding"/>
    <property type="evidence" value="ECO:0007669"/>
    <property type="project" value="InterPro"/>
</dbReference>
<evidence type="ECO:0000313" key="1">
    <source>
        <dbReference type="EMBL" id="RYV50152.1"/>
    </source>
</evidence>
<dbReference type="GO" id="GO:0006006">
    <property type="term" value="P:glucose metabolic process"/>
    <property type="evidence" value="ECO:0007669"/>
    <property type="project" value="TreeGrafter"/>
</dbReference>
<reference evidence="1 2" key="1">
    <citation type="submission" date="2019-01" db="EMBL/GenBank/DDBJ databases">
        <title>Novel species of Cellulomonas.</title>
        <authorList>
            <person name="Liu Q."/>
            <person name="Xin Y.-H."/>
        </authorList>
    </citation>
    <scope>NUCLEOTIDE SEQUENCE [LARGE SCALE GENOMIC DNA]</scope>
    <source>
        <strain evidence="1 2">HLT2-17</strain>
    </source>
</reference>
<dbReference type="RefSeq" id="WP_130103483.1">
    <property type="nucleotide sequence ID" value="NZ_SDWW01000040.1"/>
</dbReference>
<dbReference type="InterPro" id="IPR037480">
    <property type="entry name" value="YihR-like"/>
</dbReference>
<protein>
    <submittedName>
        <fullName evidence="1">Aldose epimerase</fullName>
    </submittedName>
</protein>
<name>A0A4Q5MWS1_9MICO</name>
<dbReference type="InterPro" id="IPR011013">
    <property type="entry name" value="Gal_mutarotase_sf_dom"/>
</dbReference>
<dbReference type="Proteomes" id="UP000293764">
    <property type="component" value="Unassembled WGS sequence"/>
</dbReference>
<organism evidence="1 2">
    <name type="scientific">Pengzhenrongella frigida</name>
    <dbReference type="NCBI Taxonomy" id="1259133"/>
    <lineage>
        <taxon>Bacteria</taxon>
        <taxon>Bacillati</taxon>
        <taxon>Actinomycetota</taxon>
        <taxon>Actinomycetes</taxon>
        <taxon>Micrococcales</taxon>
        <taxon>Pengzhenrongella</taxon>
    </lineage>
</organism>
<dbReference type="PANTHER" id="PTHR10091">
    <property type="entry name" value="ALDOSE-1-EPIMERASE"/>
    <property type="match status" value="1"/>
</dbReference>
<comment type="caution">
    <text evidence="1">The sequence shown here is derived from an EMBL/GenBank/DDBJ whole genome shotgun (WGS) entry which is preliminary data.</text>
</comment>
<dbReference type="InterPro" id="IPR008183">
    <property type="entry name" value="Aldose_1/G6P_1-epimerase"/>
</dbReference>
<evidence type="ECO:0000313" key="2">
    <source>
        <dbReference type="Proteomes" id="UP000293764"/>
    </source>
</evidence>
<dbReference type="GO" id="GO:0004034">
    <property type="term" value="F:aldose 1-epimerase activity"/>
    <property type="evidence" value="ECO:0007669"/>
    <property type="project" value="TreeGrafter"/>
</dbReference>
<dbReference type="GO" id="GO:0033499">
    <property type="term" value="P:galactose catabolic process via UDP-galactose, Leloir pathway"/>
    <property type="evidence" value="ECO:0007669"/>
    <property type="project" value="TreeGrafter"/>
</dbReference>
<dbReference type="OrthoDB" id="4739604at2"/>
<dbReference type="AlphaFoldDB" id="A0A4Q5MWS1"/>
<dbReference type="PANTHER" id="PTHR10091:SF0">
    <property type="entry name" value="GALACTOSE MUTAROTASE"/>
    <property type="match status" value="1"/>
</dbReference>
<sequence length="304" mass="32530">MTTTAPSGAQYRISHGDHHATITEVGAALREYAVGGRNVVTPFGEHEMPPAGHGAVLVPWPNRLEDGQYTYAGVGYQVPINEPELGTALHGLASWVRWTVVTHDDDAVTLAVALVPTPGYPFPVRIEITYALSDAGLSVRTVATNDGDTTAPYGVGFHPWLSPAGASLDDCTLRLDAATHVTIDERLLPTGTEPVDERTDFRTPRLLRGVVLDDAYLDATRDAEGLSWMQLAAPDGRTAAVWMDDSMDTWQVCTGDALSILAVRRTGLAAEPMSCIANAFRTGDRLVHLAPGAQHAVTWGATLL</sequence>
<dbReference type="Pfam" id="PF01263">
    <property type="entry name" value="Aldose_epim"/>
    <property type="match status" value="1"/>
</dbReference>
<dbReference type="EMBL" id="SDWW01000040">
    <property type="protein sequence ID" value="RYV50152.1"/>
    <property type="molecule type" value="Genomic_DNA"/>
</dbReference>
<dbReference type="Gene3D" id="2.70.98.10">
    <property type="match status" value="1"/>
</dbReference>
<gene>
    <name evidence="1" type="ORF">EUA98_14895</name>
</gene>
<dbReference type="SUPFAM" id="SSF74650">
    <property type="entry name" value="Galactose mutarotase-like"/>
    <property type="match status" value="1"/>
</dbReference>
<accession>A0A4Q5MWS1</accession>
<dbReference type="CDD" id="cd09022">
    <property type="entry name" value="Aldose_epim_Ec_YihR"/>
    <property type="match status" value="1"/>
</dbReference>
<proteinExistence type="predicted"/>